<feature type="transmembrane region" description="Helical" evidence="1">
    <location>
        <begin position="12"/>
        <end position="39"/>
    </location>
</feature>
<dbReference type="PANTHER" id="PTHR32385:SF15">
    <property type="entry name" value="INOSITOL PHOSPHOCERAMIDE MANNOSYLTRANSFERASE 1"/>
    <property type="match status" value="1"/>
</dbReference>
<dbReference type="Proteomes" id="UP000189475">
    <property type="component" value="Unassembled WGS sequence"/>
</dbReference>
<reference evidence="2" key="1">
    <citation type="submission" date="2017-02" db="EMBL/GenBank/DDBJ databases">
        <authorList>
            <person name="Peterson S.W."/>
        </authorList>
    </citation>
    <scope>NUCLEOTIDE SEQUENCE [LARGE SCALE GENOMIC DNA]</scope>
    <source>
        <strain evidence="2">CECT 9027</strain>
    </source>
</reference>
<dbReference type="InterPro" id="IPR008441">
    <property type="entry name" value="AfumC-like_glycosyl_Trfase"/>
</dbReference>
<dbReference type="SUPFAM" id="SSF53448">
    <property type="entry name" value="Nucleotide-diphospho-sugar transferases"/>
    <property type="match status" value="1"/>
</dbReference>
<dbReference type="GO" id="GO:0051999">
    <property type="term" value="P:mannosyl-inositol phosphorylceramide biosynthetic process"/>
    <property type="evidence" value="ECO:0007669"/>
    <property type="project" value="TreeGrafter"/>
</dbReference>
<proteinExistence type="predicted"/>
<dbReference type="EMBL" id="FUFT01000003">
    <property type="protein sequence ID" value="SJL83558.1"/>
    <property type="molecule type" value="Genomic_DNA"/>
</dbReference>
<keyword evidence="3" id="KW-1185">Reference proteome</keyword>
<dbReference type="InterPro" id="IPR029044">
    <property type="entry name" value="Nucleotide-diphossugar_trans"/>
</dbReference>
<sequence length="383" mass="44509">MNNSFESARLTLLGSYLFCLIFSRISIYTLIGSCAIMKFPKLMKSLDRKFGKLRKKSSFLNKCYNHLSDINVEHSFHSAKYKAEIKHASQQAIEQLLAPTKQASVSSECPKIIWMYWHSGFDNAPEVTKLAVKSWQAMNPDYDVRLLNNENIHEYVDVDFDMVFRNTSVRCLLPIKADILRLYLLSRFGGVWVDATTFCMQPLNDWLPQALEPCGVFNFKQKNNPTRPIEVWFLAAPQGSPVINDILTQYIEYLNKPRELTLFISGKVPLLNKVLTEEEQHRPLGAEISERAEKFGFMPYFSMAYFSFEAIRRHLSEQQVAMYLRQDEPNAMTNRYALTKDPFSEFENAYVSKQTYVESYLKSDLFAQRKAVLMQRLQQIENQ</sequence>
<keyword evidence="1" id="KW-0812">Transmembrane</keyword>
<dbReference type="PANTHER" id="PTHR32385">
    <property type="entry name" value="MANNOSYL PHOSPHORYLINOSITOL CERAMIDE SYNTHASE"/>
    <property type="match status" value="1"/>
</dbReference>
<dbReference type="Gene3D" id="3.90.550.20">
    <property type="match status" value="1"/>
</dbReference>
<dbReference type="AlphaFoldDB" id="A0A1R4B3R0"/>
<evidence type="ECO:0000313" key="2">
    <source>
        <dbReference type="EMBL" id="SJL83558.1"/>
    </source>
</evidence>
<evidence type="ECO:0000313" key="3">
    <source>
        <dbReference type="Proteomes" id="UP000189475"/>
    </source>
</evidence>
<keyword evidence="1" id="KW-0472">Membrane</keyword>
<dbReference type="GO" id="GO:0016020">
    <property type="term" value="C:membrane"/>
    <property type="evidence" value="ECO:0007669"/>
    <property type="project" value="GOC"/>
</dbReference>
<evidence type="ECO:0000256" key="1">
    <source>
        <dbReference type="SAM" id="Phobius"/>
    </source>
</evidence>
<name>A0A1R4B3R0_9VIBR</name>
<protein>
    <submittedName>
        <fullName evidence="2">Capsular polysaccharide synthesis protein</fullName>
    </submittedName>
</protein>
<organism evidence="2 3">
    <name type="scientific">Vibrio palustris</name>
    <dbReference type="NCBI Taxonomy" id="1918946"/>
    <lineage>
        <taxon>Bacteria</taxon>
        <taxon>Pseudomonadati</taxon>
        <taxon>Pseudomonadota</taxon>
        <taxon>Gammaproteobacteria</taxon>
        <taxon>Vibrionales</taxon>
        <taxon>Vibrionaceae</taxon>
        <taxon>Vibrio</taxon>
    </lineage>
</organism>
<accession>A0A1R4B3R0</accession>
<dbReference type="GO" id="GO:0000030">
    <property type="term" value="F:mannosyltransferase activity"/>
    <property type="evidence" value="ECO:0007669"/>
    <property type="project" value="TreeGrafter"/>
</dbReference>
<gene>
    <name evidence="2" type="ORF">VPAL9027_01526</name>
</gene>
<dbReference type="Pfam" id="PF05704">
    <property type="entry name" value="Caps_synth"/>
    <property type="match status" value="1"/>
</dbReference>
<keyword evidence="1" id="KW-1133">Transmembrane helix</keyword>
<dbReference type="InterPro" id="IPR051706">
    <property type="entry name" value="Glycosyltransferase_domain"/>
</dbReference>
<dbReference type="STRING" id="1918946.VPAL9027_01526"/>